<proteinExistence type="predicted"/>
<keyword evidence="1" id="KW-1133">Transmembrane helix</keyword>
<dbReference type="Proteomes" id="UP000215355">
    <property type="component" value="Chromosome 1"/>
</dbReference>
<evidence type="ECO:0000313" key="2">
    <source>
        <dbReference type="EMBL" id="SNV65793.1"/>
    </source>
</evidence>
<feature type="transmembrane region" description="Helical" evidence="1">
    <location>
        <begin position="36"/>
        <end position="58"/>
    </location>
</feature>
<dbReference type="EMBL" id="LT906468">
    <property type="protein sequence ID" value="SNV65793.1"/>
    <property type="molecule type" value="Genomic_DNA"/>
</dbReference>
<dbReference type="KEGG" id="smiz:4412673_04054"/>
<dbReference type="AlphaFoldDB" id="A0AAJ5C285"/>
<name>A0AAJ5C285_9SPHI</name>
<evidence type="ECO:0000256" key="1">
    <source>
        <dbReference type="SAM" id="Phobius"/>
    </source>
</evidence>
<keyword evidence="1" id="KW-0812">Transmembrane</keyword>
<dbReference type="RefSeq" id="WP_093099889.1">
    <property type="nucleotide sequence ID" value="NZ_CP158798.1"/>
</dbReference>
<sequence length="65" mass="6898">MENQIENSNEINVKGIILLVGTVLGALTAWVASGTFLSLIAGLIGGFIFAIIFISALLPEKSHDR</sequence>
<gene>
    <name evidence="2" type="ORF">SAMEA4412673_04054</name>
</gene>
<reference evidence="2 3" key="1">
    <citation type="submission" date="2017-06" db="EMBL/GenBank/DDBJ databases">
        <authorList>
            <consortium name="Pathogen Informatics"/>
        </authorList>
    </citation>
    <scope>NUCLEOTIDE SEQUENCE [LARGE SCALE GENOMIC DNA]</scope>
    <source>
        <strain evidence="2 3">NCTC12149</strain>
    </source>
</reference>
<feature type="transmembrane region" description="Helical" evidence="1">
    <location>
        <begin position="12"/>
        <end position="30"/>
    </location>
</feature>
<evidence type="ECO:0000313" key="3">
    <source>
        <dbReference type="Proteomes" id="UP000215355"/>
    </source>
</evidence>
<protein>
    <submittedName>
        <fullName evidence="2">Uncharacterized protein</fullName>
    </submittedName>
</protein>
<accession>A0AAJ5C285</accession>
<keyword evidence="1" id="KW-0472">Membrane</keyword>
<organism evidence="2 3">
    <name type="scientific">Sphingobacterium mizutaii</name>
    <dbReference type="NCBI Taxonomy" id="1010"/>
    <lineage>
        <taxon>Bacteria</taxon>
        <taxon>Pseudomonadati</taxon>
        <taxon>Bacteroidota</taxon>
        <taxon>Sphingobacteriia</taxon>
        <taxon>Sphingobacteriales</taxon>
        <taxon>Sphingobacteriaceae</taxon>
        <taxon>Sphingobacterium</taxon>
    </lineage>
</organism>